<proteinExistence type="predicted"/>
<keyword evidence="1" id="KW-0812">Transmembrane</keyword>
<dbReference type="OrthoDB" id="5376804at2759"/>
<dbReference type="PANTHER" id="PTHR35394:SF5">
    <property type="entry name" value="DUF3176 DOMAIN-CONTAINING PROTEIN"/>
    <property type="match status" value="1"/>
</dbReference>
<name>A0A8H6MXG4_9PEZI</name>
<dbReference type="PANTHER" id="PTHR35394">
    <property type="entry name" value="DUF3176 DOMAIN-CONTAINING PROTEIN"/>
    <property type="match status" value="1"/>
</dbReference>
<reference evidence="2" key="1">
    <citation type="journal article" date="2020" name="Phytopathology">
        <title>Genome Sequence Resources of Colletotrichum truncatum, C. plurivorum, C. musicola, and C. sojae: Four Species Pathogenic to Soybean (Glycine max).</title>
        <authorList>
            <person name="Rogerio F."/>
            <person name="Boufleur T.R."/>
            <person name="Ciampi-Guillardi M."/>
            <person name="Sukno S.A."/>
            <person name="Thon M.R."/>
            <person name="Massola Junior N.S."/>
            <person name="Baroncelli R."/>
        </authorList>
    </citation>
    <scope>NUCLEOTIDE SEQUENCE</scope>
    <source>
        <strain evidence="2">LFN0074</strain>
    </source>
</reference>
<comment type="caution">
    <text evidence="2">The sequence shown here is derived from an EMBL/GenBank/DDBJ whole genome shotgun (WGS) entry which is preliminary data.</text>
</comment>
<protein>
    <submittedName>
        <fullName evidence="2">Uncharacterized protein</fullName>
    </submittedName>
</protein>
<accession>A0A8H6MXG4</accession>
<gene>
    <name evidence="2" type="ORF">CMUS01_13026</name>
</gene>
<sequence length="508" mass="56596">MEGAIMAAFYKSVEELRRATRFQCSSGNFTFDESQTLGACHRCNDVTSQLVEREGGFDDFLDTMAKYEHGWKYPPANALYLSNGHLITNSNGCRLYDNDGDCPTSRFTSTTFGTGNPNKTVSMKGVDTLLWSMSFIYPNFAALSNSGLFAPSMLGSKGNQGNAPAVTWPTIKLDASECALYYCLKNVTSTVKVNELTESFTEFDGVTRTPGSRNDIGSSSQVQDLLRENARKSEFQAPADEARSLEFHKMWSVLGYNSLGLRDPSRPLLRSAEVQEDSIKSLSAHFQGLFRWKAWFDNATIRESLQNISGIMGLEDAVGFNGATTLEWLRQEEVVDQKSRPPMLGQLMPLSPPDHRKITSIFERMAFSMTNEMRRTSQPEDQAGYGRATMTHTGLVGGPIVLYRVVWPWVALHVASVVCACIFLLMTVYSSDHQDDAPLWKSSSLAAIRRGHDIGDLFGSAGSSVRDMEDIARRTYVGKRRINQEEAKPWIEETVEPAAKPRMEPRTP</sequence>
<dbReference type="Proteomes" id="UP000639643">
    <property type="component" value="Unassembled WGS sequence"/>
</dbReference>
<evidence type="ECO:0000256" key="1">
    <source>
        <dbReference type="SAM" id="Phobius"/>
    </source>
</evidence>
<keyword evidence="1" id="KW-0472">Membrane</keyword>
<dbReference type="EMBL" id="WIGM01000783">
    <property type="protein sequence ID" value="KAF6812582.1"/>
    <property type="molecule type" value="Genomic_DNA"/>
</dbReference>
<evidence type="ECO:0000313" key="3">
    <source>
        <dbReference type="Proteomes" id="UP000639643"/>
    </source>
</evidence>
<dbReference type="AlphaFoldDB" id="A0A8H6MXG4"/>
<feature type="transmembrane region" description="Helical" evidence="1">
    <location>
        <begin position="406"/>
        <end position="429"/>
    </location>
</feature>
<keyword evidence="1" id="KW-1133">Transmembrane helix</keyword>
<keyword evidence="3" id="KW-1185">Reference proteome</keyword>
<organism evidence="2 3">
    <name type="scientific">Colletotrichum musicola</name>
    <dbReference type="NCBI Taxonomy" id="2175873"/>
    <lineage>
        <taxon>Eukaryota</taxon>
        <taxon>Fungi</taxon>
        <taxon>Dikarya</taxon>
        <taxon>Ascomycota</taxon>
        <taxon>Pezizomycotina</taxon>
        <taxon>Sordariomycetes</taxon>
        <taxon>Hypocreomycetidae</taxon>
        <taxon>Glomerellales</taxon>
        <taxon>Glomerellaceae</taxon>
        <taxon>Colletotrichum</taxon>
        <taxon>Colletotrichum orchidearum species complex</taxon>
    </lineage>
</organism>
<evidence type="ECO:0000313" key="2">
    <source>
        <dbReference type="EMBL" id="KAF6812582.1"/>
    </source>
</evidence>